<name>A0A6J3MGF4_9PEZI</name>
<feature type="compositionally biased region" description="Polar residues" evidence="2">
    <location>
        <begin position="131"/>
        <end position="146"/>
    </location>
</feature>
<dbReference type="PROSITE" id="PS51375">
    <property type="entry name" value="PPR"/>
    <property type="match status" value="1"/>
</dbReference>
<gene>
    <name evidence="4" type="ORF">K489DRAFT_375130</name>
</gene>
<dbReference type="OrthoDB" id="185373at2759"/>
<dbReference type="Gene3D" id="1.25.40.10">
    <property type="entry name" value="Tetratricopeptide repeat domain"/>
    <property type="match status" value="2"/>
</dbReference>
<reference evidence="4" key="1">
    <citation type="submission" date="2020-01" db="EMBL/GenBank/DDBJ databases">
        <authorList>
            <consortium name="DOE Joint Genome Institute"/>
            <person name="Haridas S."/>
            <person name="Albert R."/>
            <person name="Binder M."/>
            <person name="Bloem J."/>
            <person name="Labutti K."/>
            <person name="Salamov A."/>
            <person name="Andreopoulos B."/>
            <person name="Baker S.E."/>
            <person name="Barry K."/>
            <person name="Bills G."/>
            <person name="Bluhm B.H."/>
            <person name="Cannon C."/>
            <person name="Castanera R."/>
            <person name="Culley D.E."/>
            <person name="Daum C."/>
            <person name="Ezra D."/>
            <person name="Gonzalez J.B."/>
            <person name="Henrissat B."/>
            <person name="Kuo A."/>
            <person name="Liang C."/>
            <person name="Lipzen A."/>
            <person name="Lutzoni F."/>
            <person name="Magnuson J."/>
            <person name="Mondo S."/>
            <person name="Nolan M."/>
            <person name="Ohm R."/>
            <person name="Pangilinan J."/>
            <person name="Park H.-J."/>
            <person name="Ramirez L."/>
            <person name="Alfaro M."/>
            <person name="Sun H."/>
            <person name="Tritt A."/>
            <person name="Yoshinaga Y."/>
            <person name="Zwiers L.-H."/>
            <person name="Turgeon B.G."/>
            <person name="Goodwin S.B."/>
            <person name="Spatafora J.W."/>
            <person name="Crous P.W."/>
            <person name="Grigoriev I.V."/>
        </authorList>
    </citation>
    <scope>NUCLEOTIDE SEQUENCE</scope>
    <source>
        <strain evidence="4">CBS 342.82</strain>
    </source>
</reference>
<feature type="repeat" description="PPR" evidence="1">
    <location>
        <begin position="737"/>
        <end position="771"/>
    </location>
</feature>
<keyword evidence="3" id="KW-1185">Reference proteome</keyword>
<evidence type="ECO:0008006" key="5">
    <source>
        <dbReference type="Google" id="ProtNLM"/>
    </source>
</evidence>
<accession>A0A6J3MGF4</accession>
<dbReference type="RefSeq" id="XP_033464077.1">
    <property type="nucleotide sequence ID" value="XM_033603620.1"/>
</dbReference>
<reference evidence="4" key="2">
    <citation type="submission" date="2020-04" db="EMBL/GenBank/DDBJ databases">
        <authorList>
            <consortium name="NCBI Genome Project"/>
        </authorList>
    </citation>
    <scope>NUCLEOTIDE SEQUENCE</scope>
    <source>
        <strain evidence="4">CBS 342.82</strain>
    </source>
</reference>
<dbReference type="Pfam" id="PF01535">
    <property type="entry name" value="PPR"/>
    <property type="match status" value="1"/>
</dbReference>
<reference evidence="4" key="3">
    <citation type="submission" date="2025-08" db="UniProtKB">
        <authorList>
            <consortium name="RefSeq"/>
        </authorList>
    </citation>
    <scope>IDENTIFICATION</scope>
    <source>
        <strain evidence="4">CBS 342.82</strain>
    </source>
</reference>
<organism evidence="4">
    <name type="scientific">Dissoconium aciculare CBS 342.82</name>
    <dbReference type="NCBI Taxonomy" id="1314786"/>
    <lineage>
        <taxon>Eukaryota</taxon>
        <taxon>Fungi</taxon>
        <taxon>Dikarya</taxon>
        <taxon>Ascomycota</taxon>
        <taxon>Pezizomycotina</taxon>
        <taxon>Dothideomycetes</taxon>
        <taxon>Dothideomycetidae</taxon>
        <taxon>Mycosphaerellales</taxon>
        <taxon>Dissoconiaceae</taxon>
        <taxon>Dissoconium</taxon>
    </lineage>
</organism>
<dbReference type="Proteomes" id="UP000504637">
    <property type="component" value="Unplaced"/>
</dbReference>
<sequence>MSRPHVCSACRAGRLWSTQIRSHSQSRRISSIIGKRDESRSDFFNATSCPSSRSLSNFSGTRSFTNGSARQDGEYSKAPRVGRYSRQPVRQDREFGESPLLGQYAREPLRPAEVLDELSQYPETRMPAAASPTSRQYQSRVNGRSQNETEEAPSMLGEWMAGMDNFTNYVEATEWQSAWDCLREVHGLLSTVKAPRRSTYHKRTADAMITFTMHCIQDWTISLKPQKPESVTHTLPGPTELKQLVTALGLTTDSSWSAMLWHVTSDVVRHHARSADGGPQLLLVGIREAVGLWQMCLENSISVKRKPELNRNTKQGNDPARATTIEAPWDRLPSAEALANTARGLEGDDTLNGLLSSVFPRRKITKDDSTTGKSNTFDYASPALATIYLLRVFSSYSQNGVNAPGLELLRIQPFIDFLEECLRLSRPVSAPPSLLKRMGPPRNDIGLYGPMLQRLDIAVDVAAMKATSVEHRSRSHEDAQAPALSAFNSIAEASEKDVEFSVPLTPEMAHFARSCIKRLAKAREQEKFSFAEQIKNEVLERANACANAELQPPPLELFEHLILTFLLLRRPEKAMEMWQRMIETGHQPTVRTYTVILRGARTSRDLTGMAAFWQRMRNAGIQPDIPAWTAWIYGLIKLRKPDDGIRVMTEMGKEWLDAARKQAALDRRAAGKSSKSSKSEPPPSVASLLATYPGAVRGVPRPDVTILNAALTALADTQDDKIPHVVKWARAFGIELDVITYNVLINIAMRHGQTENATALVARMKERNIAPDGNTWVVILTAMFQGGFLAGVEKDAQVDKIIAFVDSTKAADGSNTIDEKGFALIVNRLLKHHDNPEAVSQMLSYMLKNKIPLNVHIATMLLTHWFEQDPPNFAAIDNFWERIKDGDLREGSAIFVDTVFYDRLIEGYARFHREIGIRPCLDILYRAEREGRYPGWRALELVARALAERDEWDKLRDVVYNVRKRLDRAFGGTQRMGQREFWQFIIATGIEVPETIFRPDELLPRGGPRPSPLLASMKGDDGMW</sequence>
<dbReference type="InterPro" id="IPR050667">
    <property type="entry name" value="PPR-containing_protein"/>
</dbReference>
<dbReference type="PANTHER" id="PTHR47939:SF1">
    <property type="entry name" value="OS04G0684500 PROTEIN"/>
    <property type="match status" value="1"/>
</dbReference>
<evidence type="ECO:0000313" key="4">
    <source>
        <dbReference type="RefSeq" id="XP_033464077.1"/>
    </source>
</evidence>
<feature type="region of interest" description="Disordered" evidence="2">
    <location>
        <begin position="49"/>
        <end position="103"/>
    </location>
</feature>
<feature type="region of interest" description="Disordered" evidence="2">
    <location>
        <begin position="124"/>
        <end position="152"/>
    </location>
</feature>
<evidence type="ECO:0000313" key="3">
    <source>
        <dbReference type="Proteomes" id="UP000504637"/>
    </source>
</evidence>
<evidence type="ECO:0000256" key="1">
    <source>
        <dbReference type="PROSITE-ProRule" id="PRU00708"/>
    </source>
</evidence>
<protein>
    <recommendedName>
        <fullName evidence="5">Pentacotripeptide-repeat region of PRORP domain-containing protein</fullName>
    </recommendedName>
</protein>
<feature type="region of interest" description="Disordered" evidence="2">
    <location>
        <begin position="1001"/>
        <end position="1024"/>
    </location>
</feature>
<dbReference type="Pfam" id="PF13041">
    <property type="entry name" value="PPR_2"/>
    <property type="match status" value="1"/>
</dbReference>
<dbReference type="InterPro" id="IPR002885">
    <property type="entry name" value="PPR_rpt"/>
</dbReference>
<dbReference type="InterPro" id="IPR011990">
    <property type="entry name" value="TPR-like_helical_dom_sf"/>
</dbReference>
<feature type="region of interest" description="Disordered" evidence="2">
    <location>
        <begin position="666"/>
        <end position="685"/>
    </location>
</feature>
<dbReference type="PANTHER" id="PTHR47939">
    <property type="entry name" value="MEMBRANE-ASSOCIATED SALT-INDUCIBLE PROTEIN-LIKE"/>
    <property type="match status" value="1"/>
</dbReference>
<dbReference type="NCBIfam" id="TIGR00756">
    <property type="entry name" value="PPR"/>
    <property type="match status" value="1"/>
</dbReference>
<evidence type="ECO:0000256" key="2">
    <source>
        <dbReference type="SAM" id="MobiDB-lite"/>
    </source>
</evidence>
<proteinExistence type="predicted"/>
<feature type="compositionally biased region" description="Low complexity" evidence="2">
    <location>
        <begin position="1004"/>
        <end position="1014"/>
    </location>
</feature>
<dbReference type="GeneID" id="54361420"/>
<feature type="compositionally biased region" description="Polar residues" evidence="2">
    <location>
        <begin position="49"/>
        <end position="69"/>
    </location>
</feature>
<dbReference type="AlphaFoldDB" id="A0A6J3MGF4"/>